<keyword evidence="2" id="KW-1185">Reference proteome</keyword>
<organism evidence="1 2">
    <name type="scientific">Bacillus nakamurai</name>
    <dbReference type="NCBI Taxonomy" id="1793963"/>
    <lineage>
        <taxon>Bacteria</taxon>
        <taxon>Bacillati</taxon>
        <taxon>Bacillota</taxon>
        <taxon>Bacilli</taxon>
        <taxon>Bacillales</taxon>
        <taxon>Bacillaceae</taxon>
        <taxon>Bacillus</taxon>
    </lineage>
</organism>
<gene>
    <name evidence="1" type="ORF">AXI58_12700</name>
</gene>
<dbReference type="STRING" id="1793963.AXI58_12700"/>
<accession>A0A150F9C4</accession>
<reference evidence="2" key="1">
    <citation type="submission" date="2016-02" db="EMBL/GenBank/DDBJ databases">
        <authorList>
            <person name="Dunlap C."/>
        </authorList>
    </citation>
    <scope>NUCLEOTIDE SEQUENCE [LARGE SCALE GENOMIC DNA]</scope>
    <source>
        <strain evidence="2">NRRL B-41092</strain>
    </source>
</reference>
<dbReference type="AlphaFoldDB" id="A0A150F9C4"/>
<dbReference type="RefSeq" id="WP_053574217.1">
    <property type="nucleotide sequence ID" value="NZ_JARLZY010000005.1"/>
</dbReference>
<evidence type="ECO:0000313" key="2">
    <source>
        <dbReference type="Proteomes" id="UP000075430"/>
    </source>
</evidence>
<name>A0A150F9C4_9BACI</name>
<proteinExistence type="predicted"/>
<dbReference type="Pfam" id="PF05119">
    <property type="entry name" value="Terminase_4"/>
    <property type="match status" value="1"/>
</dbReference>
<protein>
    <submittedName>
        <fullName evidence="1">Terminase</fullName>
    </submittedName>
</protein>
<dbReference type="InterPro" id="IPR006448">
    <property type="entry name" value="Phage_term_ssu_P27"/>
</dbReference>
<evidence type="ECO:0000313" key="1">
    <source>
        <dbReference type="EMBL" id="KXZ21794.1"/>
    </source>
</evidence>
<sequence>MARPRQPVDLLLYKGKKNLTKQEIEERREQEIKAPSDKVKAPSYLPKDLKREFKKIADELKNIGIMTNLDVDALARFLFARKLYLQVTEQLLERGPMKTVIIRKLDDDGNVIGEEEKIVPNDDYSDLLINQDKLFKQCRQASSDLGLTISSRCKLVIPKKDDGKQKTKEEERFGGRM</sequence>
<dbReference type="EMBL" id="LSBA01000006">
    <property type="protein sequence ID" value="KXZ21794.1"/>
    <property type="molecule type" value="Genomic_DNA"/>
</dbReference>
<dbReference type="NCBIfam" id="TIGR01558">
    <property type="entry name" value="sm_term_P27"/>
    <property type="match status" value="1"/>
</dbReference>
<dbReference type="Proteomes" id="UP000075430">
    <property type="component" value="Unassembled WGS sequence"/>
</dbReference>
<dbReference type="OrthoDB" id="1751165at2"/>
<comment type="caution">
    <text evidence="1">The sequence shown here is derived from an EMBL/GenBank/DDBJ whole genome shotgun (WGS) entry which is preliminary data.</text>
</comment>